<keyword evidence="2" id="KW-1185">Reference proteome</keyword>
<dbReference type="PaxDb" id="2850-Phatr44400"/>
<gene>
    <name evidence="1" type="ORF">PHATRDRAFT_44400</name>
</gene>
<dbReference type="OMA" id="FSFYGPP"/>
<evidence type="ECO:0000313" key="1">
    <source>
        <dbReference type="EMBL" id="EEC50175.1"/>
    </source>
</evidence>
<organism evidence="1 2">
    <name type="scientific">Phaeodactylum tricornutum (strain CCAP 1055/1)</name>
    <dbReference type="NCBI Taxonomy" id="556484"/>
    <lineage>
        <taxon>Eukaryota</taxon>
        <taxon>Sar</taxon>
        <taxon>Stramenopiles</taxon>
        <taxon>Ochrophyta</taxon>
        <taxon>Bacillariophyta</taxon>
        <taxon>Bacillariophyceae</taxon>
        <taxon>Bacillariophycidae</taxon>
        <taxon>Naviculales</taxon>
        <taxon>Phaeodactylaceae</taxon>
        <taxon>Phaeodactylum</taxon>
    </lineage>
</organism>
<accession>B7FTZ1</accession>
<proteinExistence type="predicted"/>
<protein>
    <submittedName>
        <fullName evidence="1">Uncharacterized protein</fullName>
    </submittedName>
</protein>
<dbReference type="EMBL" id="CM000607">
    <property type="protein sequence ID" value="EEC50175.1"/>
    <property type="molecule type" value="Genomic_DNA"/>
</dbReference>
<dbReference type="InParanoid" id="B7FTZ1"/>
<dbReference type="HOGENOM" id="CLU_941613_0_0_1"/>
<name>B7FTZ1_PHATC</name>
<evidence type="ECO:0000313" key="2">
    <source>
        <dbReference type="Proteomes" id="UP000000759"/>
    </source>
</evidence>
<dbReference type="OrthoDB" id="39122at2759"/>
<dbReference type="eggNOG" id="ENOG502S99A">
    <property type="taxonomic scope" value="Eukaryota"/>
</dbReference>
<dbReference type="Proteomes" id="UP000000759">
    <property type="component" value="Chromosome 4"/>
</dbReference>
<dbReference type="GeneID" id="7197864"/>
<dbReference type="KEGG" id="pti:PHATRDRAFT_44400"/>
<reference evidence="2" key="2">
    <citation type="submission" date="2008-08" db="EMBL/GenBank/DDBJ databases">
        <authorList>
            <consortium name="Diatom Consortium"/>
            <person name="Grigoriev I."/>
            <person name="Grimwood J."/>
            <person name="Kuo A."/>
            <person name="Otillar R.P."/>
            <person name="Salamov A."/>
            <person name="Detter J.C."/>
            <person name="Lindquist E."/>
            <person name="Shapiro H."/>
            <person name="Lucas S."/>
            <person name="Glavina del Rio T."/>
            <person name="Pitluck S."/>
            <person name="Rokhsar D."/>
            <person name="Bowler C."/>
        </authorList>
    </citation>
    <scope>GENOME REANNOTATION</scope>
    <source>
        <strain evidence="2">CCAP 1055/1</strain>
    </source>
</reference>
<sequence>MFVLVTVRTDERHAKHLPSEVLLFIQPLPTMKAASASFLLLAAEATAFSAPKVGDNGVPKSMQNPVDNAGRRQILSSLVASGFSGMMAFSKVQSAIAAPAAQDSLDVENFLRTGIDLGGNMGVSSQAGKSRPQTGVVLRDGSEVQQDSAGNVLAEILTGSKANPYAVLVSFGSPWKLETGPVFDIECRDAKTGDGAFVAVTNNVSGRKLDDLPSSFFLDRLFESTGRFSFYGPPTDVKIRKSDTNGNYRVIEVSYSNLSQSTNAEIPRRAVLVATIPAGTNNAVMLVGSSTATRWRKGSEEEVRNTIASFRAIPAPKSNLKLRSKPRGGEPIDFT</sequence>
<reference evidence="1 2" key="1">
    <citation type="journal article" date="2008" name="Nature">
        <title>The Phaeodactylum genome reveals the evolutionary history of diatom genomes.</title>
        <authorList>
            <person name="Bowler C."/>
            <person name="Allen A.E."/>
            <person name="Badger J.H."/>
            <person name="Grimwood J."/>
            <person name="Jabbari K."/>
            <person name="Kuo A."/>
            <person name="Maheswari U."/>
            <person name="Martens C."/>
            <person name="Maumus F."/>
            <person name="Otillar R.P."/>
            <person name="Rayko E."/>
            <person name="Salamov A."/>
            <person name="Vandepoele K."/>
            <person name="Beszteri B."/>
            <person name="Gruber A."/>
            <person name="Heijde M."/>
            <person name="Katinka M."/>
            <person name="Mock T."/>
            <person name="Valentin K."/>
            <person name="Verret F."/>
            <person name="Berges J.A."/>
            <person name="Brownlee C."/>
            <person name="Cadoret J.P."/>
            <person name="Chiovitti A."/>
            <person name="Choi C.J."/>
            <person name="Coesel S."/>
            <person name="De Martino A."/>
            <person name="Detter J.C."/>
            <person name="Durkin C."/>
            <person name="Falciatore A."/>
            <person name="Fournet J."/>
            <person name="Haruta M."/>
            <person name="Huysman M.J."/>
            <person name="Jenkins B.D."/>
            <person name="Jiroutova K."/>
            <person name="Jorgensen R.E."/>
            <person name="Joubert Y."/>
            <person name="Kaplan A."/>
            <person name="Kroger N."/>
            <person name="Kroth P.G."/>
            <person name="La Roche J."/>
            <person name="Lindquist E."/>
            <person name="Lommer M."/>
            <person name="Martin-Jezequel V."/>
            <person name="Lopez P.J."/>
            <person name="Lucas S."/>
            <person name="Mangogna M."/>
            <person name="McGinnis K."/>
            <person name="Medlin L.K."/>
            <person name="Montsant A."/>
            <person name="Oudot-Le Secq M.P."/>
            <person name="Napoli C."/>
            <person name="Obornik M."/>
            <person name="Parker M.S."/>
            <person name="Petit J.L."/>
            <person name="Porcel B.M."/>
            <person name="Poulsen N."/>
            <person name="Robison M."/>
            <person name="Rychlewski L."/>
            <person name="Rynearson T.A."/>
            <person name="Schmutz J."/>
            <person name="Shapiro H."/>
            <person name="Siaut M."/>
            <person name="Stanley M."/>
            <person name="Sussman M.R."/>
            <person name="Taylor A.R."/>
            <person name="Vardi A."/>
            <person name="von Dassow P."/>
            <person name="Vyverman W."/>
            <person name="Willis A."/>
            <person name="Wyrwicz L.S."/>
            <person name="Rokhsar D.S."/>
            <person name="Weissenbach J."/>
            <person name="Armbrust E.V."/>
            <person name="Green B.R."/>
            <person name="Van de Peer Y."/>
            <person name="Grigoriev I.V."/>
        </authorList>
    </citation>
    <scope>NUCLEOTIDE SEQUENCE [LARGE SCALE GENOMIC DNA]</scope>
    <source>
        <strain evidence="1 2">CCAP 1055/1</strain>
    </source>
</reference>
<dbReference type="AlphaFoldDB" id="B7FTZ1"/>
<dbReference type="RefSeq" id="XP_002178510.1">
    <property type="nucleotide sequence ID" value="XM_002178474.1"/>
</dbReference>